<comment type="catalytic activity">
    <reaction evidence="5">
        <text>(6S)-5-formyl-5,6,7,8-tetrahydrofolate + ATP = (6R)-5,10-methenyltetrahydrofolate + ADP + phosphate</text>
        <dbReference type="Rhea" id="RHEA:10488"/>
        <dbReference type="ChEBI" id="CHEBI:30616"/>
        <dbReference type="ChEBI" id="CHEBI:43474"/>
        <dbReference type="ChEBI" id="CHEBI:57455"/>
        <dbReference type="ChEBI" id="CHEBI:57457"/>
        <dbReference type="ChEBI" id="CHEBI:456216"/>
        <dbReference type="EC" id="6.3.3.2"/>
    </reaction>
</comment>
<dbReference type="eggNOG" id="COG0212">
    <property type="taxonomic scope" value="Bacteria"/>
</dbReference>
<sequence>MKQQVRDHCRNLRQSLGDEEHSHLSRIVCQRAIALLRHCLSRKVASYIPLKGEVSVDTLNSYLMQHNGSLLLPRVENTEEMHFCRFGSEDQLIKGRFGLRQPARNCPVDDQPEVMFVPGMAFDEHLNRIGYGKGYYDRYLERTRHHCLLVGLSLERYVFTDIPAHEHDKKVHMIITETSILGGKTWNSF</sequence>
<dbReference type="InterPro" id="IPR002698">
    <property type="entry name" value="FTHF_cligase"/>
</dbReference>
<dbReference type="GO" id="GO:0009396">
    <property type="term" value="P:folic acid-containing compound biosynthetic process"/>
    <property type="evidence" value="ECO:0007669"/>
    <property type="project" value="TreeGrafter"/>
</dbReference>
<dbReference type="FunCoup" id="E6W571">
    <property type="interactions" value="282"/>
</dbReference>
<gene>
    <name evidence="6" type="ordered locus">Selin_2435</name>
</gene>
<keyword evidence="5" id="KW-0479">Metal-binding</keyword>
<feature type="binding site" evidence="4">
    <location>
        <position position="48"/>
    </location>
    <ligand>
        <name>substrate</name>
    </ligand>
</feature>
<dbReference type="SUPFAM" id="SSF100950">
    <property type="entry name" value="NagB/RpiA/CoA transferase-like"/>
    <property type="match status" value="1"/>
</dbReference>
<evidence type="ECO:0000256" key="1">
    <source>
        <dbReference type="ARBA" id="ARBA00010638"/>
    </source>
</evidence>
<dbReference type="GO" id="GO:0035999">
    <property type="term" value="P:tetrahydrofolate interconversion"/>
    <property type="evidence" value="ECO:0007669"/>
    <property type="project" value="TreeGrafter"/>
</dbReference>
<protein>
    <recommendedName>
        <fullName evidence="5">5-formyltetrahydrofolate cyclo-ligase</fullName>
        <ecNumber evidence="5">6.3.3.2</ecNumber>
    </recommendedName>
</protein>
<dbReference type="AlphaFoldDB" id="E6W571"/>
<dbReference type="InterPro" id="IPR037171">
    <property type="entry name" value="NagB/RpiA_transferase-like"/>
</dbReference>
<keyword evidence="2 4" id="KW-0547">Nucleotide-binding</keyword>
<keyword evidence="7" id="KW-1185">Reference proteome</keyword>
<dbReference type="GO" id="GO:0046872">
    <property type="term" value="F:metal ion binding"/>
    <property type="evidence" value="ECO:0007669"/>
    <property type="project" value="UniProtKB-KW"/>
</dbReference>
<name>E6W571_DESIS</name>
<evidence type="ECO:0000256" key="2">
    <source>
        <dbReference type="ARBA" id="ARBA00022741"/>
    </source>
</evidence>
<evidence type="ECO:0000256" key="3">
    <source>
        <dbReference type="ARBA" id="ARBA00022840"/>
    </source>
</evidence>
<accession>E6W571</accession>
<dbReference type="Proteomes" id="UP000002572">
    <property type="component" value="Chromosome"/>
</dbReference>
<dbReference type="InParanoid" id="E6W571"/>
<feature type="binding site" evidence="4">
    <location>
        <begin position="2"/>
        <end position="6"/>
    </location>
    <ligand>
        <name>ATP</name>
        <dbReference type="ChEBI" id="CHEBI:30616"/>
    </ligand>
</feature>
<reference evidence="6 7" key="1">
    <citation type="submission" date="2010-12" db="EMBL/GenBank/DDBJ databases">
        <title>Complete sequence of Desulfurispirillum indicum S5.</title>
        <authorList>
            <consortium name="US DOE Joint Genome Institute"/>
            <person name="Lucas S."/>
            <person name="Copeland A."/>
            <person name="Lapidus A."/>
            <person name="Cheng J.-F."/>
            <person name="Goodwin L."/>
            <person name="Pitluck S."/>
            <person name="Chertkov O."/>
            <person name="Held B."/>
            <person name="Detter J.C."/>
            <person name="Han C."/>
            <person name="Tapia R."/>
            <person name="Land M."/>
            <person name="Hauser L."/>
            <person name="Kyrpides N."/>
            <person name="Ivanova N."/>
            <person name="Mikhailova N."/>
            <person name="Haggblom M."/>
            <person name="Rauschenbach I."/>
            <person name="Bini E."/>
            <person name="Woyke T."/>
        </authorList>
    </citation>
    <scope>NUCLEOTIDE SEQUENCE [LARGE SCALE GENOMIC DNA]</scope>
    <source>
        <strain evidence="7">ATCC BAA-1389 / DSM 22839 / S5</strain>
    </source>
</reference>
<evidence type="ECO:0000256" key="4">
    <source>
        <dbReference type="PIRSR" id="PIRSR006806-1"/>
    </source>
</evidence>
<keyword evidence="3 4" id="KW-0067">ATP-binding</keyword>
<dbReference type="HOGENOM" id="CLU_066245_2_2_0"/>
<keyword evidence="6" id="KW-0436">Ligase</keyword>
<dbReference type="Gene3D" id="3.40.50.10420">
    <property type="entry name" value="NagB/RpiA/CoA transferase-like"/>
    <property type="match status" value="1"/>
</dbReference>
<dbReference type="EC" id="6.3.3.2" evidence="5"/>
<evidence type="ECO:0000256" key="5">
    <source>
        <dbReference type="RuleBase" id="RU361279"/>
    </source>
</evidence>
<dbReference type="GO" id="GO:0030272">
    <property type="term" value="F:5-formyltetrahydrofolate cyclo-ligase activity"/>
    <property type="evidence" value="ECO:0007669"/>
    <property type="project" value="UniProtKB-EC"/>
</dbReference>
<dbReference type="PIRSF" id="PIRSF006806">
    <property type="entry name" value="FTHF_cligase"/>
    <property type="match status" value="1"/>
</dbReference>
<dbReference type="PANTHER" id="PTHR23407:SF1">
    <property type="entry name" value="5-FORMYLTETRAHYDROFOLATE CYCLO-LIGASE"/>
    <property type="match status" value="1"/>
</dbReference>
<feature type="binding site" evidence="4">
    <location>
        <position position="53"/>
    </location>
    <ligand>
        <name>substrate</name>
    </ligand>
</feature>
<evidence type="ECO:0000313" key="7">
    <source>
        <dbReference type="Proteomes" id="UP000002572"/>
    </source>
</evidence>
<dbReference type="PANTHER" id="PTHR23407">
    <property type="entry name" value="ATPASE INHIBITOR/5-FORMYLTETRAHYDROFOLATE CYCLO-LIGASE"/>
    <property type="match status" value="1"/>
</dbReference>
<dbReference type="STRING" id="653733.Selin_2435"/>
<organism evidence="6 7">
    <name type="scientific">Desulfurispirillum indicum (strain ATCC BAA-1389 / DSM 22839 / S5)</name>
    <dbReference type="NCBI Taxonomy" id="653733"/>
    <lineage>
        <taxon>Bacteria</taxon>
        <taxon>Pseudomonadati</taxon>
        <taxon>Chrysiogenota</taxon>
        <taxon>Chrysiogenia</taxon>
        <taxon>Chrysiogenales</taxon>
        <taxon>Chrysiogenaceae</taxon>
        <taxon>Desulfurispirillum</taxon>
    </lineage>
</organism>
<comment type="cofactor">
    <cofactor evidence="5">
        <name>Mg(2+)</name>
        <dbReference type="ChEBI" id="CHEBI:18420"/>
    </cofactor>
</comment>
<dbReference type="GO" id="GO:0005524">
    <property type="term" value="F:ATP binding"/>
    <property type="evidence" value="ECO:0007669"/>
    <property type="project" value="UniProtKB-KW"/>
</dbReference>
<dbReference type="KEGG" id="din:Selin_2435"/>
<dbReference type="EMBL" id="CP002432">
    <property type="protein sequence ID" value="ADU67150.1"/>
    <property type="molecule type" value="Genomic_DNA"/>
</dbReference>
<comment type="similarity">
    <text evidence="1 5">Belongs to the 5-formyltetrahydrofolate cyclo-ligase family.</text>
</comment>
<feature type="binding site" evidence="4">
    <location>
        <begin position="128"/>
        <end position="136"/>
    </location>
    <ligand>
        <name>ATP</name>
        <dbReference type="ChEBI" id="CHEBI:30616"/>
    </ligand>
</feature>
<keyword evidence="5" id="KW-0460">Magnesium</keyword>
<proteinExistence type="inferred from homology"/>
<dbReference type="Pfam" id="PF01812">
    <property type="entry name" value="5-FTHF_cyc-lig"/>
    <property type="match status" value="1"/>
</dbReference>
<dbReference type="InterPro" id="IPR024185">
    <property type="entry name" value="FTHF_cligase-like_sf"/>
</dbReference>
<dbReference type="RefSeq" id="WP_013507021.1">
    <property type="nucleotide sequence ID" value="NC_014836.1"/>
</dbReference>
<evidence type="ECO:0000313" key="6">
    <source>
        <dbReference type="EMBL" id="ADU67150.1"/>
    </source>
</evidence>
<dbReference type="NCBIfam" id="TIGR02727">
    <property type="entry name" value="MTHFS_bact"/>
    <property type="match status" value="1"/>
</dbReference>